<gene>
    <name evidence="1" type="ORF">J2Z60_000179</name>
</gene>
<protein>
    <submittedName>
        <fullName evidence="1">Phage-related protein</fullName>
    </submittedName>
</protein>
<keyword evidence="2" id="KW-1185">Reference proteome</keyword>
<dbReference type="Gene3D" id="2.40.30.200">
    <property type="match status" value="1"/>
</dbReference>
<sequence length="252" mass="28759">MQKLKIDGIDLGTIGMYISQTQVFNAPKNRFETISIPGRNGDLVTGEEAWDNIKVSYNCYVPKNAKQVIEYLKQLLFNTSGYVRIEDTINGDKFRLGFYDSGLDDISMSLNAIQASFTLTFNCKPQHFLRIGETWYDFLNKTSSGAVNQVRNLPIFSSPTTFPSSPIIKVLTNNQWGYFKIDDEKIEVANLHNKVLVIDTETLNCFDENGNLQNDCVKFSFNKSLKVNFNTAKTQCTDNISRIRVQPRWFTL</sequence>
<dbReference type="RefSeq" id="WP_209685442.1">
    <property type="nucleotide sequence ID" value="NZ_JAGGLU010000001.1"/>
</dbReference>
<accession>A0ABS4MC96</accession>
<evidence type="ECO:0000313" key="1">
    <source>
        <dbReference type="EMBL" id="MBP2057017.1"/>
    </source>
</evidence>
<dbReference type="EMBL" id="JAGGLU010000001">
    <property type="protein sequence ID" value="MBP2057017.1"/>
    <property type="molecule type" value="Genomic_DNA"/>
</dbReference>
<proteinExistence type="predicted"/>
<reference evidence="1 2" key="1">
    <citation type="submission" date="2021-03" db="EMBL/GenBank/DDBJ databases">
        <title>Genomic Encyclopedia of Type Strains, Phase IV (KMG-IV): sequencing the most valuable type-strain genomes for metagenomic binning, comparative biology and taxonomic classification.</title>
        <authorList>
            <person name="Goeker M."/>
        </authorList>
    </citation>
    <scope>NUCLEOTIDE SEQUENCE [LARGE SCALE GENOMIC DNA]</scope>
    <source>
        <strain evidence="1 2">DSM 101872</strain>
    </source>
</reference>
<evidence type="ECO:0000313" key="2">
    <source>
        <dbReference type="Proteomes" id="UP001519292"/>
    </source>
</evidence>
<comment type="caution">
    <text evidence="1">The sequence shown here is derived from an EMBL/GenBank/DDBJ whole genome shotgun (WGS) entry which is preliminary data.</text>
</comment>
<dbReference type="Proteomes" id="UP001519292">
    <property type="component" value="Unassembled WGS sequence"/>
</dbReference>
<organism evidence="1 2">
    <name type="scientific">Lactobacillus colini</name>
    <dbReference type="NCBI Taxonomy" id="1819254"/>
    <lineage>
        <taxon>Bacteria</taxon>
        <taxon>Bacillati</taxon>
        <taxon>Bacillota</taxon>
        <taxon>Bacilli</taxon>
        <taxon>Lactobacillales</taxon>
        <taxon>Lactobacillaceae</taxon>
        <taxon>Lactobacillus</taxon>
    </lineage>
</organism>
<name>A0ABS4MC96_9LACO</name>